<name>A0ABT6Y7Q9_9BACT</name>
<proteinExistence type="predicted"/>
<organism evidence="2 3">
    <name type="scientific">Flectobacillus roseus</name>
    <dbReference type="NCBI Taxonomy" id="502259"/>
    <lineage>
        <taxon>Bacteria</taxon>
        <taxon>Pseudomonadati</taxon>
        <taxon>Bacteroidota</taxon>
        <taxon>Cytophagia</taxon>
        <taxon>Cytophagales</taxon>
        <taxon>Flectobacillaceae</taxon>
        <taxon>Flectobacillus</taxon>
    </lineage>
</organism>
<dbReference type="InterPro" id="IPR003033">
    <property type="entry name" value="SCP2_sterol-bd_dom"/>
</dbReference>
<feature type="domain" description="SCP2" evidence="1">
    <location>
        <begin position="28"/>
        <end position="94"/>
    </location>
</feature>
<dbReference type="PANTHER" id="PTHR10094:SF25">
    <property type="entry name" value="SCP2 STEROL-BINDING DOMAIN-CONTAINING PROTEIN 1"/>
    <property type="match status" value="1"/>
</dbReference>
<accession>A0ABT6Y7Q9</accession>
<reference evidence="2 3" key="1">
    <citation type="submission" date="2023-05" db="EMBL/GenBank/DDBJ databases">
        <title>Novel species of genus Flectobacillus isolated from stream in China.</title>
        <authorList>
            <person name="Lu H."/>
        </authorList>
    </citation>
    <scope>NUCLEOTIDE SEQUENCE [LARGE SCALE GENOMIC DNA]</scope>
    <source>
        <strain evidence="2 3">KCTC 42575</strain>
    </source>
</reference>
<dbReference type="Pfam" id="PF02036">
    <property type="entry name" value="SCP2"/>
    <property type="match status" value="1"/>
</dbReference>
<evidence type="ECO:0000259" key="1">
    <source>
        <dbReference type="Pfam" id="PF02036"/>
    </source>
</evidence>
<dbReference type="SUPFAM" id="SSF55718">
    <property type="entry name" value="SCP-like"/>
    <property type="match status" value="1"/>
</dbReference>
<dbReference type="RefSeq" id="WP_095163905.1">
    <property type="nucleotide sequence ID" value="NZ_JASHIF010000008.1"/>
</dbReference>
<dbReference type="InterPro" id="IPR036527">
    <property type="entry name" value="SCP2_sterol-bd_dom_sf"/>
</dbReference>
<evidence type="ECO:0000313" key="3">
    <source>
        <dbReference type="Proteomes" id="UP001236507"/>
    </source>
</evidence>
<protein>
    <submittedName>
        <fullName evidence="2">SCP2 sterol-binding domain-containing protein</fullName>
    </submittedName>
</protein>
<keyword evidence="3" id="KW-1185">Reference proteome</keyword>
<comment type="caution">
    <text evidence="2">The sequence shown here is derived from an EMBL/GenBank/DDBJ whole genome shotgun (WGS) entry which is preliminary data.</text>
</comment>
<dbReference type="Gene3D" id="3.30.1050.10">
    <property type="entry name" value="SCP2 sterol-binding domain"/>
    <property type="match status" value="1"/>
</dbReference>
<gene>
    <name evidence="2" type="ORF">QM524_10260</name>
</gene>
<dbReference type="EMBL" id="JASHIF010000008">
    <property type="protein sequence ID" value="MDI9859595.1"/>
    <property type="molecule type" value="Genomic_DNA"/>
</dbReference>
<sequence length="94" mass="9885">MNFSEIFDKISSLASQKGGLGNSIKFATDQGNIHISADGVVTNTDAPAECTISVKASDLAELMTGKLNPMTAVMFGKIKIAGDMSIAMKLQSLF</sequence>
<dbReference type="Proteomes" id="UP001236507">
    <property type="component" value="Unassembled WGS sequence"/>
</dbReference>
<evidence type="ECO:0000313" key="2">
    <source>
        <dbReference type="EMBL" id="MDI9859595.1"/>
    </source>
</evidence>
<dbReference type="PANTHER" id="PTHR10094">
    <property type="entry name" value="STEROL CARRIER PROTEIN 2 SCP-2 FAMILY PROTEIN"/>
    <property type="match status" value="1"/>
</dbReference>